<evidence type="ECO:0000256" key="1">
    <source>
        <dbReference type="SAM" id="MobiDB-lite"/>
    </source>
</evidence>
<dbReference type="RefSeq" id="WP_157739508.1">
    <property type="nucleotide sequence ID" value="NZ_CP158798.1"/>
</dbReference>
<name>A0AAJ4XCT8_9SPHI</name>
<dbReference type="KEGG" id="smiz:4412673_02477"/>
<protein>
    <submittedName>
        <fullName evidence="2">Uncharacterized protein</fullName>
    </submittedName>
</protein>
<gene>
    <name evidence="2" type="ORF">SAMEA4412673_02477</name>
</gene>
<evidence type="ECO:0000313" key="2">
    <source>
        <dbReference type="EMBL" id="SNV51628.1"/>
    </source>
</evidence>
<dbReference type="AlphaFoldDB" id="A0AAJ4XCT8"/>
<accession>A0AAJ4XCT8</accession>
<organism evidence="2 3">
    <name type="scientific">Sphingobacterium mizutaii</name>
    <dbReference type="NCBI Taxonomy" id="1010"/>
    <lineage>
        <taxon>Bacteria</taxon>
        <taxon>Pseudomonadati</taxon>
        <taxon>Bacteroidota</taxon>
        <taxon>Sphingobacteriia</taxon>
        <taxon>Sphingobacteriales</taxon>
        <taxon>Sphingobacteriaceae</taxon>
        <taxon>Sphingobacterium</taxon>
    </lineage>
</organism>
<dbReference type="Proteomes" id="UP000215355">
    <property type="component" value="Chromosome 1"/>
</dbReference>
<proteinExistence type="predicted"/>
<reference evidence="2 3" key="1">
    <citation type="submission" date="2017-06" db="EMBL/GenBank/DDBJ databases">
        <authorList>
            <consortium name="Pathogen Informatics"/>
        </authorList>
    </citation>
    <scope>NUCLEOTIDE SEQUENCE [LARGE SCALE GENOMIC DNA]</scope>
    <source>
        <strain evidence="2 3">NCTC12149</strain>
    </source>
</reference>
<evidence type="ECO:0000313" key="3">
    <source>
        <dbReference type="Proteomes" id="UP000215355"/>
    </source>
</evidence>
<dbReference type="EMBL" id="LT906468">
    <property type="protein sequence ID" value="SNV51628.1"/>
    <property type="molecule type" value="Genomic_DNA"/>
</dbReference>
<feature type="region of interest" description="Disordered" evidence="1">
    <location>
        <begin position="21"/>
        <end position="55"/>
    </location>
</feature>
<sequence length="55" mass="6227">MWYLILYHLMNTGNPTMPIEPINNDPVIMQSNTNSGDDDPAYGDLGQVRPPRPKK</sequence>